<accession>A0A139IA94</accession>
<dbReference type="Pfam" id="PF06985">
    <property type="entry name" value="HET"/>
    <property type="match status" value="1"/>
</dbReference>
<proteinExistence type="predicted"/>
<dbReference type="OrthoDB" id="3629788at2759"/>
<dbReference type="STRING" id="113226.A0A139IA94"/>
<feature type="domain" description="Heterokaryon incompatibility" evidence="1">
    <location>
        <begin position="64"/>
        <end position="232"/>
    </location>
</feature>
<dbReference type="AlphaFoldDB" id="A0A139IA94"/>
<gene>
    <name evidence="2" type="ORF">AC579_7047</name>
</gene>
<dbReference type="InterPro" id="IPR052895">
    <property type="entry name" value="HetReg/Transcr_Mod"/>
</dbReference>
<evidence type="ECO:0000313" key="2">
    <source>
        <dbReference type="EMBL" id="KXT11668.1"/>
    </source>
</evidence>
<dbReference type="EMBL" id="LFZO01000187">
    <property type="protein sequence ID" value="KXT11668.1"/>
    <property type="molecule type" value="Genomic_DNA"/>
</dbReference>
<sequence length="672" mass="75852">MATGQSVISPYQYEPLSRPAIDSKQIRLVTLHHGELADEIVITISVQDIHVGISQSHPAVSEKYEALSYTWGSDTQTRENVTVQTGSEVRHLEIYENLFTILQTPRLSDRDRMLWIDAICINQDESDDQARLEKSWQIPMMHEVYGAASRVIIWLGPEADDSTFALAFLRVLGENFAFDLTTLELTSQTRSEQAVFLWNNWGKGFTHDRREHKAVAAVLHRPWFTRVWIRQEAFAAPDSSLVMCGTATITLGNFRNAIQVLSLKGFDAADPNHERNLVLLTTAASVFYKGSMSILETLARLRGAQCWKPQDKIYGCLGMIKLATDTAFVDTIPTNYPKTAELFKQFCVQYLQFFGNIQFLYQAGLCQRSPMQGPSWMPDWTVDFTRLDLSLERAVSHAMRADASFIDNDILRVKGVFVAEVTQVATLEQTGSPTAESSCRAVESLAKVLRKFVEPGNEAQLDAFGKAFCTALLWLRTRLEKIEAHRRDFKCFLADIIKEGKLPPYVDVRDHNSIPVLQSTIYFFQKRQLPFLSTKSGHIGIGAEDTQPGDLIAAVLGLKHLILIRPTESAGKYQLVGSCFMHGFNCGEALLGPLPPDTTLVPRLTEAQGIHESYYKNEKTGDSTFWDPRIDWTKLTPCESEQPQGEPRRRKLPDVDFLKTYHDSKILDMDMI</sequence>
<evidence type="ECO:0000259" key="1">
    <source>
        <dbReference type="Pfam" id="PF06985"/>
    </source>
</evidence>
<organism evidence="2 3">
    <name type="scientific">Pseudocercospora musae</name>
    <dbReference type="NCBI Taxonomy" id="113226"/>
    <lineage>
        <taxon>Eukaryota</taxon>
        <taxon>Fungi</taxon>
        <taxon>Dikarya</taxon>
        <taxon>Ascomycota</taxon>
        <taxon>Pezizomycotina</taxon>
        <taxon>Dothideomycetes</taxon>
        <taxon>Dothideomycetidae</taxon>
        <taxon>Mycosphaerellales</taxon>
        <taxon>Mycosphaerellaceae</taxon>
        <taxon>Pseudocercospora</taxon>
    </lineage>
</organism>
<dbReference type="Proteomes" id="UP000073492">
    <property type="component" value="Unassembled WGS sequence"/>
</dbReference>
<keyword evidence="3" id="KW-1185">Reference proteome</keyword>
<evidence type="ECO:0000313" key="3">
    <source>
        <dbReference type="Proteomes" id="UP000073492"/>
    </source>
</evidence>
<dbReference type="PANTHER" id="PTHR24148">
    <property type="entry name" value="ANKYRIN REPEAT DOMAIN-CONTAINING PROTEIN 39 HOMOLOG-RELATED"/>
    <property type="match status" value="1"/>
</dbReference>
<reference evidence="2 3" key="1">
    <citation type="submission" date="2015-07" db="EMBL/GenBank/DDBJ databases">
        <title>Comparative genomics of the Sigatoka disease complex on banana suggests a link between parallel evolutionary changes in Pseudocercospora fijiensis and Pseudocercospora eumusae and increased virulence on the banana host.</title>
        <authorList>
            <person name="Chang T.-C."/>
            <person name="Salvucci A."/>
            <person name="Crous P.W."/>
            <person name="Stergiopoulos I."/>
        </authorList>
    </citation>
    <scope>NUCLEOTIDE SEQUENCE [LARGE SCALE GENOMIC DNA]</scope>
    <source>
        <strain evidence="2 3">CBS 116634</strain>
    </source>
</reference>
<dbReference type="InterPro" id="IPR010730">
    <property type="entry name" value="HET"/>
</dbReference>
<dbReference type="PANTHER" id="PTHR24148:SF73">
    <property type="entry name" value="HET DOMAIN PROTEIN (AFU_ORTHOLOGUE AFUA_8G01020)"/>
    <property type="match status" value="1"/>
</dbReference>
<comment type="caution">
    <text evidence="2">The sequence shown here is derived from an EMBL/GenBank/DDBJ whole genome shotgun (WGS) entry which is preliminary data.</text>
</comment>
<name>A0A139IA94_9PEZI</name>
<protein>
    <recommendedName>
        <fullName evidence="1">Heterokaryon incompatibility domain-containing protein</fullName>
    </recommendedName>
</protein>